<reference evidence="1 2" key="1">
    <citation type="submission" date="2021-01" db="EMBL/GenBank/DDBJ databases">
        <title>Azospirillum sp. YIM DDC1 draft genome.</title>
        <authorList>
            <person name="Wang Y.-X."/>
        </authorList>
    </citation>
    <scope>NUCLEOTIDE SEQUENCE [LARGE SCALE GENOMIC DNA]</scope>
    <source>
        <strain evidence="1 2">YIM DDC1</strain>
    </source>
</reference>
<evidence type="ECO:0000313" key="2">
    <source>
        <dbReference type="Proteomes" id="UP000654452"/>
    </source>
</evidence>
<name>A0ABS1I7W9_9PROT</name>
<evidence type="ECO:0000313" key="1">
    <source>
        <dbReference type="EMBL" id="MBK4723168.1"/>
    </source>
</evidence>
<dbReference type="Pfam" id="PF13551">
    <property type="entry name" value="HTH_29"/>
    <property type="match status" value="1"/>
</dbReference>
<comment type="caution">
    <text evidence="1">The sequence shown here is derived from an EMBL/GenBank/DDBJ whole genome shotgun (WGS) entry which is preliminary data.</text>
</comment>
<proteinExistence type="predicted"/>
<accession>A0ABS1I7W9</accession>
<keyword evidence="2" id="KW-1185">Reference proteome</keyword>
<organism evidence="1 2">
    <name type="scientific">Azospirillum aestuarii</name>
    <dbReference type="NCBI Taxonomy" id="2802052"/>
    <lineage>
        <taxon>Bacteria</taxon>
        <taxon>Pseudomonadati</taxon>
        <taxon>Pseudomonadota</taxon>
        <taxon>Alphaproteobacteria</taxon>
        <taxon>Rhodospirillales</taxon>
        <taxon>Azospirillaceae</taxon>
        <taxon>Azospirillum</taxon>
    </lineage>
</organism>
<dbReference type="RefSeq" id="WP_200487574.1">
    <property type="nucleotide sequence ID" value="NZ_JAEPIV010000043.1"/>
</dbReference>
<gene>
    <name evidence="1" type="ORF">JJL56_30400</name>
</gene>
<dbReference type="EMBL" id="JAEPIV010000043">
    <property type="protein sequence ID" value="MBK4723168.1"/>
    <property type="molecule type" value="Genomic_DNA"/>
</dbReference>
<sequence>MGSKVHLVHHLAADELHRLYKAATDATERTHLQIIWLLTSGRSAQFVAEVTGYTPRWVSVIVGRYNEAGVAGLGDQRQFNPGARPLLDASQQHSLRISRMRKKGCARAVGRDSFRLRRMRPTRGRCGVWTNAARVCSAT</sequence>
<dbReference type="InterPro" id="IPR009057">
    <property type="entry name" value="Homeodomain-like_sf"/>
</dbReference>
<dbReference type="Proteomes" id="UP000654452">
    <property type="component" value="Unassembled WGS sequence"/>
</dbReference>
<dbReference type="SUPFAM" id="SSF46689">
    <property type="entry name" value="Homeodomain-like"/>
    <property type="match status" value="1"/>
</dbReference>
<protein>
    <submittedName>
        <fullName evidence="1">Helix-turn-helix domain-containing protein</fullName>
    </submittedName>
</protein>